<evidence type="ECO:0000313" key="1">
    <source>
        <dbReference type="EMBL" id="MCT4334646.1"/>
    </source>
</evidence>
<gene>
    <name evidence="1" type="ORF">MU516_17480</name>
</gene>
<evidence type="ECO:0000313" key="2">
    <source>
        <dbReference type="Proteomes" id="UP001320702"/>
    </source>
</evidence>
<name>A0ABT2KDP1_9RHOB</name>
<comment type="caution">
    <text evidence="1">The sequence shown here is derived from an EMBL/GenBank/DDBJ whole genome shotgun (WGS) entry which is preliminary data.</text>
</comment>
<sequence length="422" mass="47209">MVKNFTWRAGSVLPKIEEHSDRKLQVIERYLEVYFDTVAANPRQDRLNITLVDAFCGGGLYDACQGGATRPGSPLVLLEGVRRAEAKLNLGRIKPIRIDADFLFSDARADHLEHLQSTIQSSEFSDSLGSSIHLKVGKFSDLLPEYIRHIRARQTAGRSIFILDQFGYSDVPMRSMQQLFASLKKVEVLLTFSIDALLNYLGDNPSVESTIAQFGVDTSFLSKWQDWKFDAALGRSTAQRTIMESIASQSGAKFFTPFMLRSPSDHRWMMLAHLSQNQAARDKMLGVHWELQNSFKHMGRGSLYQLGFDQRCIESSASLFNFVEGDRATMITELESELPRRVFDLIRGGELAVQSLLEIIGNQTAATNSDLFLVLGALSADRDIEIRKSNGGMKRPGTAIAANDTLILPVQPKFFLPKPARK</sequence>
<accession>A0ABT2KDP1</accession>
<dbReference type="EMBL" id="JANAVZ010000016">
    <property type="protein sequence ID" value="MCT4334646.1"/>
    <property type="molecule type" value="Genomic_DNA"/>
</dbReference>
<dbReference type="InterPro" id="IPR031009">
    <property type="entry name" value="Tcm_partner"/>
</dbReference>
<protein>
    <submittedName>
        <fullName evidence="1">Three-Cys-motif partner protein TcmP</fullName>
    </submittedName>
</protein>
<keyword evidence="2" id="KW-1185">Reference proteome</keyword>
<proteinExistence type="predicted"/>
<organism evidence="1 2">
    <name type="scientific">Paracoccus maritimus</name>
    <dbReference type="NCBI Taxonomy" id="2933292"/>
    <lineage>
        <taxon>Bacteria</taxon>
        <taxon>Pseudomonadati</taxon>
        <taxon>Pseudomonadota</taxon>
        <taxon>Alphaproteobacteria</taxon>
        <taxon>Rhodobacterales</taxon>
        <taxon>Paracoccaceae</taxon>
        <taxon>Paracoccus</taxon>
    </lineage>
</organism>
<reference evidence="1 2" key="1">
    <citation type="submission" date="2022-04" db="EMBL/GenBank/DDBJ databases">
        <title>Paracoccus sp. YLB-12 draft genome sequence.</title>
        <authorList>
            <person name="Yu L."/>
        </authorList>
    </citation>
    <scope>NUCLEOTIDE SEQUENCE [LARGE SCALE GENOMIC DNA]</scope>
    <source>
        <strain evidence="1 2">YLB-12</strain>
    </source>
</reference>
<dbReference type="Proteomes" id="UP001320702">
    <property type="component" value="Unassembled WGS sequence"/>
</dbReference>
<dbReference type="RefSeq" id="WP_260278547.1">
    <property type="nucleotide sequence ID" value="NZ_JANAVZ010000016.1"/>
</dbReference>
<dbReference type="NCBIfam" id="TIGR04474">
    <property type="entry name" value="tcm_partner"/>
    <property type="match status" value="1"/>
</dbReference>